<gene>
    <name evidence="1" type="ORF">D4764_01G0003680</name>
</gene>
<reference evidence="1 2" key="1">
    <citation type="submission" date="2019-04" db="EMBL/GenBank/DDBJ databases">
        <title>Chromosome genome assembly for Takifugu flavidus.</title>
        <authorList>
            <person name="Xiao S."/>
        </authorList>
    </citation>
    <scope>NUCLEOTIDE SEQUENCE [LARGE SCALE GENOMIC DNA]</scope>
    <source>
        <strain evidence="1">HTHZ2018</strain>
        <tissue evidence="1">Muscle</tissue>
    </source>
</reference>
<evidence type="ECO:0000313" key="2">
    <source>
        <dbReference type="Proteomes" id="UP000324091"/>
    </source>
</evidence>
<accession>A0A5C6PMD0</accession>
<dbReference type="Proteomes" id="UP000324091">
    <property type="component" value="Chromosome 1"/>
</dbReference>
<dbReference type="EMBL" id="RHFK02000001">
    <property type="protein sequence ID" value="TWW80553.1"/>
    <property type="molecule type" value="Genomic_DNA"/>
</dbReference>
<keyword evidence="2" id="KW-1185">Reference proteome</keyword>
<evidence type="ECO:0000313" key="1">
    <source>
        <dbReference type="EMBL" id="TWW80553.1"/>
    </source>
</evidence>
<dbReference type="AlphaFoldDB" id="A0A5C6PMD0"/>
<comment type="caution">
    <text evidence="1">The sequence shown here is derived from an EMBL/GenBank/DDBJ whole genome shotgun (WGS) entry which is preliminary data.</text>
</comment>
<protein>
    <submittedName>
        <fullName evidence="1">Uncharacterized protein</fullName>
    </submittedName>
</protein>
<sequence length="62" mass="7073">MWLFISNPYVSVKVPARGPDHRLAPRYEEVERQYASLPRPFISEAVGAFSFQAVKQLYANSS</sequence>
<proteinExistence type="predicted"/>
<organism evidence="1 2">
    <name type="scientific">Takifugu flavidus</name>
    <name type="common">sansaifugu</name>
    <dbReference type="NCBI Taxonomy" id="433684"/>
    <lineage>
        <taxon>Eukaryota</taxon>
        <taxon>Metazoa</taxon>
        <taxon>Chordata</taxon>
        <taxon>Craniata</taxon>
        <taxon>Vertebrata</taxon>
        <taxon>Euteleostomi</taxon>
        <taxon>Actinopterygii</taxon>
        <taxon>Neopterygii</taxon>
        <taxon>Teleostei</taxon>
        <taxon>Neoteleostei</taxon>
        <taxon>Acanthomorphata</taxon>
        <taxon>Eupercaria</taxon>
        <taxon>Tetraodontiformes</taxon>
        <taxon>Tetradontoidea</taxon>
        <taxon>Tetraodontidae</taxon>
        <taxon>Takifugu</taxon>
    </lineage>
</organism>
<name>A0A5C6PMD0_9TELE</name>